<dbReference type="EMBL" id="JBHLWN010000030">
    <property type="protein sequence ID" value="MFC0212413.1"/>
    <property type="molecule type" value="Genomic_DNA"/>
</dbReference>
<gene>
    <name evidence="8" type="ORF">ACFFK0_08055</name>
</gene>
<keyword evidence="4" id="KW-0406">Ion transport</keyword>
<feature type="domain" description="Calx-beta" evidence="7">
    <location>
        <begin position="378"/>
        <end position="481"/>
    </location>
</feature>
<feature type="domain" description="Calx-beta" evidence="7">
    <location>
        <begin position="495"/>
        <end position="598"/>
    </location>
</feature>
<keyword evidence="2" id="KW-0677">Repeat</keyword>
<name>A0ABV6DIC9_9BACL</name>
<dbReference type="Gene3D" id="2.60.40.2030">
    <property type="match status" value="8"/>
</dbReference>
<evidence type="ECO:0000313" key="8">
    <source>
        <dbReference type="EMBL" id="MFC0212413.1"/>
    </source>
</evidence>
<evidence type="ECO:0000256" key="2">
    <source>
        <dbReference type="ARBA" id="ARBA00022737"/>
    </source>
</evidence>
<dbReference type="InterPro" id="IPR038081">
    <property type="entry name" value="CalX-like_sf"/>
</dbReference>
<sequence>MRKTLSPTTKRRASKTLTSMLTVLLSIAPASIGAASVQAAEAVDVISLYVPHYTVDESDEAVVMTVTRSNPTSGSVSVDFAAKGGTAVAGSDFIASSGTLTFGPGETSKSIVVPLINDAQHESEESFEVELSNPVNAVIGSIAKAGVTVTDNDAAVGPGRLSLEHSYYSAGEDIGSTGVTILRTDGSDGEVSVEMNSVSGSATEGSDYESFHSTVTFAPGEISKTVDIVIYDDGETEGDESFTIALSNPTNGAILGDSPSADFQIIDNDNWMPDPPGQFQLESETYTVNEGGTSATLIVTRTNGAGGTVSVPYGVSGGSASEGSDYGSVGGSVTFNEGETWKAIDVPIYDDGEYEGDETFHVSLGPPSDGSLGSITSSTVTITDNDPPPSGAGELQFETVYYQAGEGDGTLTLTVKRELGSAGEVSVDYYPTNDTAMNGSDYGLNGGTLTFTDGETSKTITVNLIDDNQIEAEEKFFVFITNPTNGATLGEWQTAQITLADNDTPAPLHGKVEFDSDNAGVQEGEGTVTLIVNRVEGYDGDIAVTYSTSDGSASSGSDYEAATGTIRFASGETSKTVTIPVYDDSEIENNENFTVTLSNPTNGAALGSIPSIDVTVLDNDQWIPDPPGQLQLEASSYSVDETGSYAVLSVIRTNGAGGTVTVPYGIGGGSAAEGSDFIGAGGELSFAEGETAKIIEVPILDDSEYEGNETFYVSLGTPTGGAELGAITSSEVTIIDNDPQPERYPGQFEFDNSIYDIIEGEGALTLTINRTNGSDGEVSVDYSTINGTAESGADFEAATGTLYYAEGETSKTISIPIRDNATLELPEYFTISLSHPTNGAVLGAIAQATVRIADNDSWYSRNTKLQFDKPLYTVTENEGAAVSLVVERSGSTQGELTVQYATEDGSALAGKDYIAASGTLTFGAGEVRKAIQVHIIDDNKIEPLKRFSIRLSAPSNGAKLGPADQANVIIRDDDRRGRPGTHYPFLSDEDVE</sequence>
<keyword evidence="9" id="KW-1185">Reference proteome</keyword>
<feature type="region of interest" description="Disordered" evidence="5">
    <location>
        <begin position="973"/>
        <end position="992"/>
    </location>
</feature>
<dbReference type="InterPro" id="IPR051171">
    <property type="entry name" value="CaCA"/>
</dbReference>
<dbReference type="Pfam" id="PF03160">
    <property type="entry name" value="Calx-beta"/>
    <property type="match status" value="8"/>
</dbReference>
<feature type="domain" description="Calx-beta" evidence="7">
    <location>
        <begin position="612"/>
        <end position="716"/>
    </location>
</feature>
<evidence type="ECO:0000256" key="3">
    <source>
        <dbReference type="ARBA" id="ARBA00022837"/>
    </source>
</evidence>
<reference evidence="8 9" key="1">
    <citation type="submission" date="2024-09" db="EMBL/GenBank/DDBJ databases">
        <authorList>
            <person name="Sun Q."/>
            <person name="Mori K."/>
        </authorList>
    </citation>
    <scope>NUCLEOTIDE SEQUENCE [LARGE SCALE GENOMIC DNA]</scope>
    <source>
        <strain evidence="8 9">CCM 7759</strain>
    </source>
</reference>
<keyword evidence="1 6" id="KW-0732">Signal</keyword>
<protein>
    <submittedName>
        <fullName evidence="8">Calx-beta domain-containing protein</fullName>
    </submittedName>
</protein>
<dbReference type="Proteomes" id="UP001589776">
    <property type="component" value="Unassembled WGS sequence"/>
</dbReference>
<dbReference type="PANTHER" id="PTHR11878:SF65">
    <property type="entry name" value="NA_CA-EXCHANGE PROTEIN, ISOFORM G"/>
    <property type="match status" value="1"/>
</dbReference>
<evidence type="ECO:0000259" key="7">
    <source>
        <dbReference type="SMART" id="SM00237"/>
    </source>
</evidence>
<accession>A0ABV6DIC9</accession>
<comment type="caution">
    <text evidence="8">The sequence shown here is derived from an EMBL/GenBank/DDBJ whole genome shotgun (WGS) entry which is preliminary data.</text>
</comment>
<dbReference type="PANTHER" id="PTHR11878">
    <property type="entry name" value="SODIUM/CALCIUM EXCHANGER"/>
    <property type="match status" value="1"/>
</dbReference>
<evidence type="ECO:0000256" key="1">
    <source>
        <dbReference type="ARBA" id="ARBA00022729"/>
    </source>
</evidence>
<feature type="domain" description="Calx-beta" evidence="7">
    <location>
        <begin position="730"/>
        <end position="834"/>
    </location>
</feature>
<feature type="chain" id="PRO_5045297081" evidence="6">
    <location>
        <begin position="40"/>
        <end position="992"/>
    </location>
</feature>
<evidence type="ECO:0000256" key="6">
    <source>
        <dbReference type="SAM" id="SignalP"/>
    </source>
</evidence>
<evidence type="ECO:0000256" key="4">
    <source>
        <dbReference type="ARBA" id="ARBA00023065"/>
    </source>
</evidence>
<dbReference type="InterPro" id="IPR003644">
    <property type="entry name" value="Calx_beta"/>
</dbReference>
<evidence type="ECO:0000313" key="9">
    <source>
        <dbReference type="Proteomes" id="UP001589776"/>
    </source>
</evidence>
<feature type="domain" description="Calx-beta" evidence="7">
    <location>
        <begin position="145"/>
        <end position="247"/>
    </location>
</feature>
<dbReference type="SMART" id="SM00237">
    <property type="entry name" value="Calx_beta"/>
    <property type="match status" value="8"/>
</dbReference>
<organism evidence="8 9">
    <name type="scientific">Paenibacillus chartarius</name>
    <dbReference type="NCBI Taxonomy" id="747481"/>
    <lineage>
        <taxon>Bacteria</taxon>
        <taxon>Bacillati</taxon>
        <taxon>Bacillota</taxon>
        <taxon>Bacilli</taxon>
        <taxon>Bacillales</taxon>
        <taxon>Paenibacillaceae</taxon>
        <taxon>Paenibacillus</taxon>
    </lineage>
</organism>
<evidence type="ECO:0000256" key="5">
    <source>
        <dbReference type="SAM" id="MobiDB-lite"/>
    </source>
</evidence>
<feature type="domain" description="Calx-beta" evidence="7">
    <location>
        <begin position="261"/>
        <end position="365"/>
    </location>
</feature>
<proteinExistence type="predicted"/>
<dbReference type="RefSeq" id="WP_377469572.1">
    <property type="nucleotide sequence ID" value="NZ_JBHLWN010000030.1"/>
</dbReference>
<feature type="signal peptide" evidence="6">
    <location>
        <begin position="1"/>
        <end position="39"/>
    </location>
</feature>
<keyword evidence="4" id="KW-0813">Transport</keyword>
<keyword evidence="3" id="KW-0106">Calcium</keyword>
<dbReference type="SUPFAM" id="SSF141072">
    <property type="entry name" value="CalX-like"/>
    <property type="match status" value="8"/>
</dbReference>
<feature type="domain" description="Calx-beta" evidence="7">
    <location>
        <begin position="848"/>
        <end position="952"/>
    </location>
</feature>
<feature type="domain" description="Calx-beta" evidence="7">
    <location>
        <begin position="33"/>
        <end position="132"/>
    </location>
</feature>